<keyword evidence="3" id="KW-1185">Reference proteome</keyword>
<dbReference type="PANTHER" id="PTHR34598">
    <property type="entry name" value="BLL6449 PROTEIN"/>
    <property type="match status" value="1"/>
</dbReference>
<evidence type="ECO:0008006" key="4">
    <source>
        <dbReference type="Google" id="ProtNLM"/>
    </source>
</evidence>
<sequence>MATTTTTTTTAQDRVPRGDVVAPLHFYVPPTDGSNPFNNIDPPPGIPERNFSYQTLPVTIHDIRGHETSFTLDNDAFQILQHLPPSSEEKEEGSNFTSDASITSLYYPEVTSLLLDTIPDSNKVIIFDHTIRRTTPAAPRGPVQRVHIDQTAFSAAQRVRRHASSPEEAEKLLQGRYRIVNVWRPLNKGPVESFPLAFASSQTVKDKDIVPVEHRYNDGYTGQTAGVLHGEGQKWSFLSGMTGDERILLECFDSWAGTGKDEKVKGGRVPHTAFEDPRQRADAEGRESIEVRALVFGP</sequence>
<dbReference type="NCBIfam" id="NF041278">
    <property type="entry name" value="CmcJ_NvfI_EfuI"/>
    <property type="match status" value="1"/>
</dbReference>
<name>A0AAN6NVA4_9PEZI</name>
<comment type="caution">
    <text evidence="2">The sequence shown here is derived from an EMBL/GenBank/DDBJ whole genome shotgun (WGS) entry which is preliminary data.</text>
</comment>
<reference evidence="2" key="2">
    <citation type="submission" date="2023-06" db="EMBL/GenBank/DDBJ databases">
        <authorList>
            <consortium name="Lawrence Berkeley National Laboratory"/>
            <person name="Mondo S.J."/>
            <person name="Hensen N."/>
            <person name="Bonometti L."/>
            <person name="Westerberg I."/>
            <person name="Brannstrom I.O."/>
            <person name="Guillou S."/>
            <person name="Cros-Aarteil S."/>
            <person name="Calhoun S."/>
            <person name="Haridas S."/>
            <person name="Kuo A."/>
            <person name="Pangilinan J."/>
            <person name="Riley R."/>
            <person name="Labutti K."/>
            <person name="Andreopoulos B."/>
            <person name="Lipzen A."/>
            <person name="Chen C."/>
            <person name="Yanf M."/>
            <person name="Daum C."/>
            <person name="Ng V."/>
            <person name="Clum A."/>
            <person name="Steindorff A."/>
            <person name="Ohm R."/>
            <person name="Martin F."/>
            <person name="Silar P."/>
            <person name="Natvig D."/>
            <person name="Lalanne C."/>
            <person name="Gautier V."/>
            <person name="Ament-Velasquez S.L."/>
            <person name="Kruys A."/>
            <person name="Hutchinson M.I."/>
            <person name="Powell A.J."/>
            <person name="Barry K."/>
            <person name="Miller A.N."/>
            <person name="Grigoriev I.V."/>
            <person name="Debuchy R."/>
            <person name="Gladieux P."/>
            <person name="Thoren M.H."/>
            <person name="Johannesson H."/>
        </authorList>
    </citation>
    <scope>NUCLEOTIDE SEQUENCE</scope>
    <source>
        <strain evidence="2">CBS 626.80</strain>
    </source>
</reference>
<evidence type="ECO:0000313" key="3">
    <source>
        <dbReference type="Proteomes" id="UP001303222"/>
    </source>
</evidence>
<accession>A0AAN6NVA4</accession>
<dbReference type="PANTHER" id="PTHR34598:SF1">
    <property type="entry name" value="PUTATIVE (AFU_ORTHOLOGUE AFUA_3G13140)-RELATED"/>
    <property type="match status" value="1"/>
</dbReference>
<dbReference type="Proteomes" id="UP001303222">
    <property type="component" value="Unassembled WGS sequence"/>
</dbReference>
<dbReference type="InterPro" id="IPR044053">
    <property type="entry name" value="AsaB-like"/>
</dbReference>
<proteinExistence type="inferred from homology"/>
<evidence type="ECO:0000313" key="2">
    <source>
        <dbReference type="EMBL" id="KAK3950828.1"/>
    </source>
</evidence>
<comment type="similarity">
    <text evidence="1">Belongs to the asaB hydroxylase/desaturase family.</text>
</comment>
<dbReference type="GO" id="GO:0016491">
    <property type="term" value="F:oxidoreductase activity"/>
    <property type="evidence" value="ECO:0007669"/>
    <property type="project" value="InterPro"/>
</dbReference>
<dbReference type="AlphaFoldDB" id="A0AAN6NVA4"/>
<organism evidence="2 3">
    <name type="scientific">Pseudoneurospora amorphoporcata</name>
    <dbReference type="NCBI Taxonomy" id="241081"/>
    <lineage>
        <taxon>Eukaryota</taxon>
        <taxon>Fungi</taxon>
        <taxon>Dikarya</taxon>
        <taxon>Ascomycota</taxon>
        <taxon>Pezizomycotina</taxon>
        <taxon>Sordariomycetes</taxon>
        <taxon>Sordariomycetidae</taxon>
        <taxon>Sordariales</taxon>
        <taxon>Sordariaceae</taxon>
        <taxon>Pseudoneurospora</taxon>
    </lineage>
</organism>
<gene>
    <name evidence="2" type="ORF">QBC32DRAFT_216420</name>
</gene>
<reference evidence="2" key="1">
    <citation type="journal article" date="2023" name="Mol. Phylogenet. Evol.">
        <title>Genome-scale phylogeny and comparative genomics of the fungal order Sordariales.</title>
        <authorList>
            <person name="Hensen N."/>
            <person name="Bonometti L."/>
            <person name="Westerberg I."/>
            <person name="Brannstrom I.O."/>
            <person name="Guillou S."/>
            <person name="Cros-Aarteil S."/>
            <person name="Calhoun S."/>
            <person name="Haridas S."/>
            <person name="Kuo A."/>
            <person name="Mondo S."/>
            <person name="Pangilinan J."/>
            <person name="Riley R."/>
            <person name="LaButti K."/>
            <person name="Andreopoulos B."/>
            <person name="Lipzen A."/>
            <person name="Chen C."/>
            <person name="Yan M."/>
            <person name="Daum C."/>
            <person name="Ng V."/>
            <person name="Clum A."/>
            <person name="Steindorff A."/>
            <person name="Ohm R.A."/>
            <person name="Martin F."/>
            <person name="Silar P."/>
            <person name="Natvig D.O."/>
            <person name="Lalanne C."/>
            <person name="Gautier V."/>
            <person name="Ament-Velasquez S.L."/>
            <person name="Kruys A."/>
            <person name="Hutchinson M.I."/>
            <person name="Powell A.J."/>
            <person name="Barry K."/>
            <person name="Miller A.N."/>
            <person name="Grigoriev I.V."/>
            <person name="Debuchy R."/>
            <person name="Gladieux P."/>
            <person name="Hiltunen Thoren M."/>
            <person name="Johannesson H."/>
        </authorList>
    </citation>
    <scope>NUCLEOTIDE SEQUENCE</scope>
    <source>
        <strain evidence="2">CBS 626.80</strain>
    </source>
</reference>
<evidence type="ECO:0000256" key="1">
    <source>
        <dbReference type="ARBA" id="ARBA00023604"/>
    </source>
</evidence>
<protein>
    <recommendedName>
        <fullName evidence="4">7alpha-cephem-methoxylase P8 chain</fullName>
    </recommendedName>
</protein>
<dbReference type="EMBL" id="MU859165">
    <property type="protein sequence ID" value="KAK3950828.1"/>
    <property type="molecule type" value="Genomic_DNA"/>
</dbReference>